<dbReference type="GO" id="GO:0050808">
    <property type="term" value="P:synapse organization"/>
    <property type="evidence" value="ECO:0007669"/>
    <property type="project" value="TreeGrafter"/>
</dbReference>
<dbReference type="SMART" id="SM00408">
    <property type="entry name" value="IGc2"/>
    <property type="match status" value="2"/>
</dbReference>
<dbReference type="Pfam" id="PF07679">
    <property type="entry name" value="I-set"/>
    <property type="match status" value="1"/>
</dbReference>
<dbReference type="OrthoDB" id="8049355at2759"/>
<protein>
    <recommendedName>
        <fullName evidence="2">Ig-like domain-containing protein</fullName>
    </recommendedName>
</protein>
<dbReference type="InterPro" id="IPR037448">
    <property type="entry name" value="Zig-8"/>
</dbReference>
<dbReference type="SMART" id="SM00409">
    <property type="entry name" value="IG"/>
    <property type="match status" value="2"/>
</dbReference>
<dbReference type="AlphaFoldDB" id="A0A7M7H1M2"/>
<dbReference type="FunCoup" id="A0A7M7H1M2">
    <property type="interactions" value="90"/>
</dbReference>
<dbReference type="Pfam" id="PF13927">
    <property type="entry name" value="Ig_3"/>
    <property type="match status" value="1"/>
</dbReference>
<evidence type="ECO:0000259" key="2">
    <source>
        <dbReference type="PROSITE" id="PS50835"/>
    </source>
</evidence>
<dbReference type="SMART" id="SM00406">
    <property type="entry name" value="IGv"/>
    <property type="match status" value="2"/>
</dbReference>
<dbReference type="FunFam" id="2.60.40.10:FF:000129">
    <property type="entry name" value="CLUMA_CG018772, isoform A"/>
    <property type="match status" value="1"/>
</dbReference>
<dbReference type="SMR" id="A0A7M7H1M2"/>
<dbReference type="InterPro" id="IPR013098">
    <property type="entry name" value="Ig_I-set"/>
</dbReference>
<sequence length="310" mass="34914">MRTSSCVNYYVLCLVCWVLLGITGVSTRSHSLVKRFSGVYPGPYIDARNMTNVTVQLNTHAYLPCKVRQIGNKSVSWVRTRDDHILAVDRTIFIADDRFQSHFYDKTNTWSLLVKYAQKRDEGEYECQISTEPKLSHTVRLIVIVPQIEILGDKDRYVKTGSTVILQCVVKNSLEIPFYVFWLHQERQLFDRKGKMNIQTKLIDGTNDTSSNLTIHNAGPEDSGNYTCRPSNLDSTSVQLHVLNGEHPAAIQRGISSVPGCCRFLCWFAGALSLTASESERGRLCGLLLVSLAVALTQTYLPTTGPAWYR</sequence>
<dbReference type="OMA" id="NYYVLCL"/>
<evidence type="ECO:0000256" key="1">
    <source>
        <dbReference type="SAM" id="SignalP"/>
    </source>
</evidence>
<dbReference type="SUPFAM" id="SSF48726">
    <property type="entry name" value="Immunoglobulin"/>
    <property type="match status" value="2"/>
</dbReference>
<name>A0A7M7H1M2_NASVI</name>
<dbReference type="Gene3D" id="2.60.40.10">
    <property type="entry name" value="Immunoglobulins"/>
    <property type="match status" value="2"/>
</dbReference>
<dbReference type="InterPro" id="IPR036179">
    <property type="entry name" value="Ig-like_dom_sf"/>
</dbReference>
<dbReference type="InParanoid" id="A0A7M7H1M2"/>
<gene>
    <name evidence="3" type="primary">100121481</name>
</gene>
<keyword evidence="4" id="KW-1185">Reference proteome</keyword>
<feature type="signal peptide" evidence="1">
    <location>
        <begin position="1"/>
        <end position="27"/>
    </location>
</feature>
<dbReference type="KEGG" id="nvi:100121481"/>
<dbReference type="InterPro" id="IPR007110">
    <property type="entry name" value="Ig-like_dom"/>
</dbReference>
<feature type="domain" description="Ig-like" evidence="2">
    <location>
        <begin position="43"/>
        <end position="140"/>
    </location>
</feature>
<dbReference type="EnsemblMetazoa" id="XM_008204033">
    <property type="protein sequence ID" value="XP_008202255"/>
    <property type="gene ID" value="LOC100121481"/>
</dbReference>
<dbReference type="InterPro" id="IPR003598">
    <property type="entry name" value="Ig_sub2"/>
</dbReference>
<feature type="domain" description="Ig-like" evidence="2">
    <location>
        <begin position="146"/>
        <end position="239"/>
    </location>
</feature>
<keyword evidence="1" id="KW-0732">Signal</keyword>
<accession>A0A7M7H1M2</accession>
<reference evidence="3" key="1">
    <citation type="submission" date="2021-01" db="UniProtKB">
        <authorList>
            <consortium name="EnsemblMetazoa"/>
        </authorList>
    </citation>
    <scope>IDENTIFICATION</scope>
</reference>
<dbReference type="InterPro" id="IPR013106">
    <property type="entry name" value="Ig_V-set"/>
</dbReference>
<dbReference type="InterPro" id="IPR013783">
    <property type="entry name" value="Ig-like_fold"/>
</dbReference>
<dbReference type="PANTHER" id="PTHR23279">
    <property type="entry name" value="DEFECTIVE PROBOSCIS EXTENSION RESPONSE DPR -RELATED"/>
    <property type="match status" value="1"/>
</dbReference>
<proteinExistence type="predicted"/>
<feature type="chain" id="PRO_5029760514" description="Ig-like domain-containing protein" evidence="1">
    <location>
        <begin position="28"/>
        <end position="310"/>
    </location>
</feature>
<dbReference type="PANTHER" id="PTHR23279:SF21">
    <property type="entry name" value="DEFECTIVE PROBOSCIS EXTENSION RESPONSE 11, ISOFORM B-RELATED"/>
    <property type="match status" value="1"/>
</dbReference>
<evidence type="ECO:0000313" key="4">
    <source>
        <dbReference type="Proteomes" id="UP000002358"/>
    </source>
</evidence>
<evidence type="ECO:0000313" key="3">
    <source>
        <dbReference type="EnsemblMetazoa" id="XP_008202255"/>
    </source>
</evidence>
<dbReference type="Proteomes" id="UP000002358">
    <property type="component" value="Chromosome 2"/>
</dbReference>
<dbReference type="GO" id="GO:0032589">
    <property type="term" value="C:neuron projection membrane"/>
    <property type="evidence" value="ECO:0007669"/>
    <property type="project" value="TreeGrafter"/>
</dbReference>
<organism evidence="3 4">
    <name type="scientific">Nasonia vitripennis</name>
    <name type="common">Parasitic wasp</name>
    <dbReference type="NCBI Taxonomy" id="7425"/>
    <lineage>
        <taxon>Eukaryota</taxon>
        <taxon>Metazoa</taxon>
        <taxon>Ecdysozoa</taxon>
        <taxon>Arthropoda</taxon>
        <taxon>Hexapoda</taxon>
        <taxon>Insecta</taxon>
        <taxon>Pterygota</taxon>
        <taxon>Neoptera</taxon>
        <taxon>Endopterygota</taxon>
        <taxon>Hymenoptera</taxon>
        <taxon>Apocrita</taxon>
        <taxon>Proctotrupomorpha</taxon>
        <taxon>Chalcidoidea</taxon>
        <taxon>Pteromalidae</taxon>
        <taxon>Pteromalinae</taxon>
        <taxon>Nasonia</taxon>
    </lineage>
</organism>
<dbReference type="PROSITE" id="PS50835">
    <property type="entry name" value="IG_LIKE"/>
    <property type="match status" value="2"/>
</dbReference>
<dbReference type="InterPro" id="IPR003599">
    <property type="entry name" value="Ig_sub"/>
</dbReference>